<comment type="caution">
    <text evidence="1">The sequence shown here is derived from an EMBL/GenBank/DDBJ whole genome shotgun (WGS) entry which is preliminary data.</text>
</comment>
<dbReference type="RefSeq" id="WP_044162667.1">
    <property type="nucleotide sequence ID" value="NZ_JACIER010000014.1"/>
</dbReference>
<reference evidence="1" key="1">
    <citation type="submission" date="2020-08" db="EMBL/GenBank/DDBJ databases">
        <title>Genomic Encyclopedia of Type Strains, Phase IV (KMG-IV): sequencing the most valuable type-strain genomes for metagenomic binning, comparative biology and taxonomic classification.</title>
        <authorList>
            <person name="Goeker M."/>
        </authorList>
    </citation>
    <scope>NUCLEOTIDE SEQUENCE [LARGE SCALE GENOMIC DNA]</scope>
    <source>
        <strain evidence="1">DSM 105720</strain>
    </source>
</reference>
<name>A0A840D2Q6_9BACE</name>
<proteinExistence type="predicted"/>
<sequence>MNIYRLIVTGAIVCFAVLPCVKAQQGKTTNRLIQSAVDALLAFIQLDDSSGTPYVVKLETLYDNDGLIGAQRFSADPTLKNIRELKVSFPAGAAVSITYNARRYDFFGANGRVTGMDYKDGGPMTVTVRFENGADGRVNAVLLPGTGDGDKMTIRRVELNYDGQGRIVLEKEFKPDLSTDGKANSSTLCRERAIRYLEAGKVEIMCTYRLDGSMTVMYMEKTGENSYRKVIGGTVQGYQYDDNGKLTGESYITAAGDGWEKLTGYDDADKISEDYRLIRNGSVTARTVTLFLPEGNLKQYYDGDGLGIIKEELNFKTRRKVNGEWTIWKY</sequence>
<dbReference type="Gene3D" id="2.180.10.10">
    <property type="entry name" value="RHS repeat-associated core"/>
    <property type="match status" value="1"/>
</dbReference>
<organism evidence="1 2">
    <name type="scientific">Bacteroides reticulotermitis</name>
    <dbReference type="NCBI Taxonomy" id="1133319"/>
    <lineage>
        <taxon>Bacteria</taxon>
        <taxon>Pseudomonadati</taxon>
        <taxon>Bacteroidota</taxon>
        <taxon>Bacteroidia</taxon>
        <taxon>Bacteroidales</taxon>
        <taxon>Bacteroidaceae</taxon>
        <taxon>Bacteroides</taxon>
    </lineage>
</organism>
<evidence type="ECO:0000313" key="1">
    <source>
        <dbReference type="EMBL" id="MBB4045311.1"/>
    </source>
</evidence>
<dbReference type="EMBL" id="JACIER010000014">
    <property type="protein sequence ID" value="MBB4045311.1"/>
    <property type="molecule type" value="Genomic_DNA"/>
</dbReference>
<dbReference type="AlphaFoldDB" id="A0A840D2Q6"/>
<evidence type="ECO:0000313" key="2">
    <source>
        <dbReference type="Proteomes" id="UP000560658"/>
    </source>
</evidence>
<keyword evidence="2" id="KW-1185">Reference proteome</keyword>
<accession>A0A840D2Q6</accession>
<dbReference type="Proteomes" id="UP000560658">
    <property type="component" value="Unassembled WGS sequence"/>
</dbReference>
<protein>
    <submittedName>
        <fullName evidence="1">Uncharacterized protein</fullName>
    </submittedName>
</protein>
<gene>
    <name evidence="1" type="ORF">GGR06_003123</name>
</gene>